<dbReference type="PANTHER" id="PTHR30212:SF2">
    <property type="entry name" value="PROTEIN YIIM"/>
    <property type="match status" value="1"/>
</dbReference>
<dbReference type="EMBL" id="BOPH01000043">
    <property type="protein sequence ID" value="GIJ68581.1"/>
    <property type="molecule type" value="Genomic_DNA"/>
</dbReference>
<dbReference type="SUPFAM" id="SSF50800">
    <property type="entry name" value="PK beta-barrel domain-like"/>
    <property type="match status" value="1"/>
</dbReference>
<evidence type="ECO:0000313" key="3">
    <source>
        <dbReference type="Proteomes" id="UP000635606"/>
    </source>
</evidence>
<comment type="caution">
    <text evidence="2">The sequence shown here is derived from an EMBL/GenBank/DDBJ whole genome shotgun (WGS) entry which is preliminary data.</text>
</comment>
<feature type="domain" description="MOSC" evidence="1">
    <location>
        <begin position="28"/>
        <end position="167"/>
    </location>
</feature>
<protein>
    <submittedName>
        <fullName evidence="2">Molybdenum cofactor biosysynthesis protein</fullName>
    </submittedName>
</protein>
<proteinExistence type="predicted"/>
<dbReference type="PROSITE" id="PS51340">
    <property type="entry name" value="MOSC"/>
    <property type="match status" value="1"/>
</dbReference>
<dbReference type="Pfam" id="PF03473">
    <property type="entry name" value="MOSC"/>
    <property type="match status" value="1"/>
</dbReference>
<evidence type="ECO:0000313" key="2">
    <source>
        <dbReference type="EMBL" id="GIJ68581.1"/>
    </source>
</evidence>
<dbReference type="InterPro" id="IPR005302">
    <property type="entry name" value="MoCF_Sase_C"/>
</dbReference>
<accession>A0A8J3ZRU2</accession>
<gene>
    <name evidence="2" type="ORF">Voc01_034980</name>
</gene>
<dbReference type="Proteomes" id="UP000635606">
    <property type="component" value="Unassembled WGS sequence"/>
</dbReference>
<dbReference type="AlphaFoldDB" id="A0A8J3ZRU2"/>
<reference evidence="2" key="1">
    <citation type="submission" date="2021-01" db="EMBL/GenBank/DDBJ databases">
        <title>Whole genome shotgun sequence of Virgisporangium ochraceum NBRC 16418.</title>
        <authorList>
            <person name="Komaki H."/>
            <person name="Tamura T."/>
        </authorList>
    </citation>
    <scope>NUCLEOTIDE SEQUENCE</scope>
    <source>
        <strain evidence="2">NBRC 16418</strain>
    </source>
</reference>
<dbReference type="GO" id="GO:0030170">
    <property type="term" value="F:pyridoxal phosphate binding"/>
    <property type="evidence" value="ECO:0007669"/>
    <property type="project" value="InterPro"/>
</dbReference>
<dbReference type="RefSeq" id="WP_203928519.1">
    <property type="nucleotide sequence ID" value="NZ_BOPH01000043.1"/>
</dbReference>
<sequence length="216" mass="23175">MATLLSVNLAHPRDDRGRTVQVTGIDKRPTTGPVRLDVPAPGGSGVAGDLIGAPHIHGGGDQAVYAYAREDLDTWAGELNRTLTNGQFGENLTTFGLDVNGALIGEHWRIGDALLEVSAPRIPCSTFARWIGEPHWIKRFTQRGVSGAYLRVLEAGEIEAGRPVEVVHRPAHGVTSALTFRALTTEPGLIPRLADVEALAEEIKEKVARRLARAAS</sequence>
<dbReference type="Gene3D" id="2.40.33.20">
    <property type="entry name" value="PK beta-barrel domain-like"/>
    <property type="match status" value="1"/>
</dbReference>
<name>A0A8J3ZRU2_9ACTN</name>
<dbReference type="InterPro" id="IPR052353">
    <property type="entry name" value="Benzoxazolinone_Detox_Enz"/>
</dbReference>
<evidence type="ECO:0000259" key="1">
    <source>
        <dbReference type="PROSITE" id="PS51340"/>
    </source>
</evidence>
<dbReference type="InterPro" id="IPR011037">
    <property type="entry name" value="Pyrv_Knase-like_insert_dom_sf"/>
</dbReference>
<dbReference type="GO" id="GO:0030151">
    <property type="term" value="F:molybdenum ion binding"/>
    <property type="evidence" value="ECO:0007669"/>
    <property type="project" value="InterPro"/>
</dbReference>
<keyword evidence="3" id="KW-1185">Reference proteome</keyword>
<dbReference type="GO" id="GO:0003824">
    <property type="term" value="F:catalytic activity"/>
    <property type="evidence" value="ECO:0007669"/>
    <property type="project" value="InterPro"/>
</dbReference>
<dbReference type="PANTHER" id="PTHR30212">
    <property type="entry name" value="PROTEIN YIIM"/>
    <property type="match status" value="1"/>
</dbReference>
<organism evidence="2 3">
    <name type="scientific">Virgisporangium ochraceum</name>
    <dbReference type="NCBI Taxonomy" id="65505"/>
    <lineage>
        <taxon>Bacteria</taxon>
        <taxon>Bacillati</taxon>
        <taxon>Actinomycetota</taxon>
        <taxon>Actinomycetes</taxon>
        <taxon>Micromonosporales</taxon>
        <taxon>Micromonosporaceae</taxon>
        <taxon>Virgisporangium</taxon>
    </lineage>
</organism>